<feature type="compositionally biased region" description="Basic and acidic residues" evidence="1">
    <location>
        <begin position="218"/>
        <end position="247"/>
    </location>
</feature>
<feature type="non-terminal residue" evidence="2">
    <location>
        <position position="1"/>
    </location>
</feature>
<keyword evidence="3" id="KW-1185">Reference proteome</keyword>
<feature type="compositionally biased region" description="Basic and acidic residues" evidence="1">
    <location>
        <begin position="149"/>
        <end position="172"/>
    </location>
</feature>
<evidence type="ECO:0000256" key="1">
    <source>
        <dbReference type="SAM" id="MobiDB-lite"/>
    </source>
</evidence>
<dbReference type="Proteomes" id="UP000018936">
    <property type="component" value="Unassembled WGS sequence"/>
</dbReference>
<evidence type="ECO:0000313" key="2">
    <source>
        <dbReference type="EMBL" id="ETE61441.1"/>
    </source>
</evidence>
<dbReference type="AlphaFoldDB" id="V8NHI9"/>
<feature type="compositionally biased region" description="Basic and acidic residues" evidence="1">
    <location>
        <begin position="179"/>
        <end position="211"/>
    </location>
</feature>
<gene>
    <name evidence="2" type="primary">Srst</name>
    <name evidence="2" type="ORF">L345_12805</name>
</gene>
<comment type="caution">
    <text evidence="2">The sequence shown here is derived from an EMBL/GenBank/DDBJ whole genome shotgun (WGS) entry which is preliminary data.</text>
</comment>
<accession>V8NHI9</accession>
<evidence type="ECO:0000313" key="3">
    <source>
        <dbReference type="Proteomes" id="UP000018936"/>
    </source>
</evidence>
<organism evidence="2 3">
    <name type="scientific">Ophiophagus hannah</name>
    <name type="common">King cobra</name>
    <name type="synonym">Naja hannah</name>
    <dbReference type="NCBI Taxonomy" id="8665"/>
    <lineage>
        <taxon>Eukaryota</taxon>
        <taxon>Metazoa</taxon>
        <taxon>Chordata</taxon>
        <taxon>Craniata</taxon>
        <taxon>Vertebrata</taxon>
        <taxon>Euteleostomi</taxon>
        <taxon>Lepidosauria</taxon>
        <taxon>Squamata</taxon>
        <taxon>Bifurcata</taxon>
        <taxon>Unidentata</taxon>
        <taxon>Episquamata</taxon>
        <taxon>Toxicofera</taxon>
        <taxon>Serpentes</taxon>
        <taxon>Colubroidea</taxon>
        <taxon>Elapidae</taxon>
        <taxon>Elapinae</taxon>
        <taxon>Ophiophagus</taxon>
    </lineage>
</organism>
<reference evidence="2 3" key="1">
    <citation type="journal article" date="2013" name="Proc. Natl. Acad. Sci. U.S.A.">
        <title>The king cobra genome reveals dynamic gene evolution and adaptation in the snake venom system.</title>
        <authorList>
            <person name="Vonk F.J."/>
            <person name="Casewell N.R."/>
            <person name="Henkel C.V."/>
            <person name="Heimberg A.M."/>
            <person name="Jansen H.J."/>
            <person name="McCleary R.J."/>
            <person name="Kerkkamp H.M."/>
            <person name="Vos R.A."/>
            <person name="Guerreiro I."/>
            <person name="Calvete J.J."/>
            <person name="Wuster W."/>
            <person name="Woods A.E."/>
            <person name="Logan J.M."/>
            <person name="Harrison R.A."/>
            <person name="Castoe T.A."/>
            <person name="de Koning A.P."/>
            <person name="Pollock D.D."/>
            <person name="Yandell M."/>
            <person name="Calderon D."/>
            <person name="Renjifo C."/>
            <person name="Currier R.B."/>
            <person name="Salgado D."/>
            <person name="Pla D."/>
            <person name="Sanz L."/>
            <person name="Hyder A.S."/>
            <person name="Ribeiro J.M."/>
            <person name="Arntzen J.W."/>
            <person name="van den Thillart G.E."/>
            <person name="Boetzer M."/>
            <person name="Pirovano W."/>
            <person name="Dirks R.P."/>
            <person name="Spaink H.P."/>
            <person name="Duboule D."/>
            <person name="McGlinn E."/>
            <person name="Kini R.M."/>
            <person name="Richardson M.K."/>
        </authorList>
    </citation>
    <scope>NUCLEOTIDE SEQUENCE</scope>
    <source>
        <tissue evidence="2">Blood</tissue>
    </source>
</reference>
<proteinExistence type="predicted"/>
<name>V8NHI9_OPHHA</name>
<feature type="region of interest" description="Disordered" evidence="1">
    <location>
        <begin position="136"/>
        <end position="247"/>
    </location>
</feature>
<protein>
    <submittedName>
        <fullName evidence="2">Octapeptide-repeat protein T2</fullName>
    </submittedName>
</protein>
<dbReference type="EMBL" id="AZIM01003902">
    <property type="protein sequence ID" value="ETE61441.1"/>
    <property type="molecule type" value="Genomic_DNA"/>
</dbReference>
<sequence length="269" mass="30632">MNVEGLVVKIRGSQTQRGFKDQRQICPSHNPDLLFFELTAAWSHQKKEEQTQRNMQACIEETAVYIQRKISSVLGSFHLPCQSRDLHLSLKSCRCHLPSPSRPSNAIDPPSLLLGCYFSLPVVSLGEKSDMESLALPGMDISRGGSGPEHVKEERGEEGKERRKGGEKEREGRRRGRGEKRGEGGRGGVEREEEEERRGREGREREGEEGRKRKGRRERGGEERRWEGRERGEERRGEGRKEEEEGWGRVGFKFFSKGLSALMTGWAVM</sequence>